<dbReference type="EMBL" id="KE373490">
    <property type="protein sequence ID" value="EPQ67507.1"/>
    <property type="molecule type" value="Genomic_DNA"/>
</dbReference>
<protein>
    <submittedName>
        <fullName evidence="3">BgtE-5929</fullName>
    </submittedName>
    <submittedName>
        <fullName evidence="2">Putative secreted effector protein</fullName>
    </submittedName>
</protein>
<proteinExistence type="predicted"/>
<dbReference type="HOGENOM" id="CLU_2209572_0_0_1"/>
<organism evidence="3">
    <name type="scientific">Blumeria graminis f. sp. tritici 96224</name>
    <dbReference type="NCBI Taxonomy" id="1268274"/>
    <lineage>
        <taxon>Eukaryota</taxon>
        <taxon>Fungi</taxon>
        <taxon>Dikarya</taxon>
        <taxon>Ascomycota</taxon>
        <taxon>Pezizomycotina</taxon>
        <taxon>Leotiomycetes</taxon>
        <taxon>Erysiphales</taxon>
        <taxon>Erysiphaceae</taxon>
        <taxon>Blumeria</taxon>
    </lineage>
</organism>
<dbReference type="Proteomes" id="UP000053110">
    <property type="component" value="Unassembled WGS sequence"/>
</dbReference>
<dbReference type="AlphaFoldDB" id="A0A061HM64"/>
<evidence type="ECO:0000256" key="1">
    <source>
        <dbReference type="SAM" id="SignalP"/>
    </source>
</evidence>
<reference evidence="3" key="3">
    <citation type="submission" date="2018-07" db="EMBL/GenBank/DDBJ databases">
        <authorList>
            <person name="Quirk P.G."/>
            <person name="Krulwich T.A."/>
        </authorList>
    </citation>
    <scope>NUCLEOTIDE SEQUENCE</scope>
    <source>
        <strain evidence="3">96224</strain>
    </source>
</reference>
<keyword evidence="1" id="KW-0732">Signal</keyword>
<evidence type="ECO:0000313" key="4">
    <source>
        <dbReference type="Proteomes" id="UP000053110"/>
    </source>
</evidence>
<dbReference type="OrthoDB" id="10348193at2759"/>
<gene>
    <name evidence="2" type="ORF">BGT96224_E5929</name>
    <name evidence="3" type="ORF">BGT96224V2_LOCUS959</name>
</gene>
<evidence type="ECO:0000313" key="3">
    <source>
        <dbReference type="EMBL" id="SUZ07273.1"/>
    </source>
</evidence>
<reference evidence="4" key="1">
    <citation type="journal article" date="2013" name="Nat. Genet.">
        <title>The wheat powdery mildew genome shows the unique evolution of an obligate biotroph.</title>
        <authorList>
            <person name="Wicker T."/>
            <person name="Oberhaensli S."/>
            <person name="Parlange F."/>
            <person name="Buchmann J.P."/>
            <person name="Shatalina M."/>
            <person name="Roffler S."/>
            <person name="Ben-David R."/>
            <person name="Dolezel J."/>
            <person name="Simkova H."/>
            <person name="Schulze-Lefert P."/>
            <person name="Spanu P.D."/>
            <person name="Bruggmann R."/>
            <person name="Amselem J."/>
            <person name="Quesneville H."/>
            <person name="Ver Loren van Themaat E."/>
            <person name="Paape T."/>
            <person name="Shimizu K.K."/>
            <person name="Keller B."/>
        </authorList>
    </citation>
    <scope>NUCLEOTIDE SEQUENCE [LARGE SCALE GENOMIC DNA]</scope>
    <source>
        <strain evidence="4">96224</strain>
    </source>
</reference>
<evidence type="ECO:0000313" key="2">
    <source>
        <dbReference type="EMBL" id="EPQ67507.1"/>
    </source>
</evidence>
<dbReference type="EMBL" id="UIGY01000001">
    <property type="protein sequence ID" value="SUZ07273.1"/>
    <property type="molecule type" value="Genomic_DNA"/>
</dbReference>
<sequence length="107" mass="12460">MRLLRLASIIALHGHLVTVSSYNYYRCLSGVRFPKAKIHLLGTQIRNKADGHRIKYIDIEDGMPIYEFDTQVINNVRHLYLIKANLATEALWVMEEINEVRKYCNPT</sequence>
<feature type="signal peptide" evidence="1">
    <location>
        <begin position="1"/>
        <end position="21"/>
    </location>
</feature>
<accession>A0A061HM64</accession>
<feature type="chain" id="PRO_5044538491" evidence="1">
    <location>
        <begin position="22"/>
        <end position="107"/>
    </location>
</feature>
<name>A0A061HM64_BLUGR</name>
<reference evidence="2" key="2">
    <citation type="submission" date="2013-01" db="EMBL/GenBank/DDBJ databases">
        <title>The wheat powdery mildew genome reveals unique evolution of an obligate biotroph.</title>
        <authorList>
            <person name="Oberhaensli S."/>
            <person name="Wicker T."/>
            <person name="Keller B."/>
        </authorList>
    </citation>
    <scope>NUCLEOTIDE SEQUENCE</scope>
    <source>
        <strain evidence="2">96224</strain>
    </source>
</reference>